<dbReference type="STRING" id="1140003.OMY_01663"/>
<sequence>MTIDRFFKEGKLLTIPRKTKDKELIFDYLSTQFSEEKSYTEKEVNEILKAFYPDYAILRRFLVDHHYLIRDAYGKSYQKNTEKISK</sequence>
<accession>S0KNZ9</accession>
<protein>
    <recommendedName>
        <fullName evidence="1">DUF2087 domain-containing protein</fullName>
    </recommendedName>
</protein>
<keyword evidence="3" id="KW-1185">Reference proteome</keyword>
<dbReference type="InterPro" id="IPR018656">
    <property type="entry name" value="DUF2087"/>
</dbReference>
<gene>
    <name evidence="2" type="ORF">I573_00926</name>
</gene>
<dbReference type="Pfam" id="PF09860">
    <property type="entry name" value="DUF2087"/>
    <property type="match status" value="1"/>
</dbReference>
<name>S0KNZ9_9ENTE</name>
<dbReference type="RefSeq" id="WP_016186100.1">
    <property type="nucleotide sequence ID" value="NZ_ASWO01000003.1"/>
</dbReference>
<organism evidence="2 3">
    <name type="scientific">Enterococcus sulfureus ATCC 49903</name>
    <dbReference type="NCBI Taxonomy" id="1140003"/>
    <lineage>
        <taxon>Bacteria</taxon>
        <taxon>Bacillati</taxon>
        <taxon>Bacillota</taxon>
        <taxon>Bacilli</taxon>
        <taxon>Lactobacillales</taxon>
        <taxon>Enterococcaceae</taxon>
        <taxon>Enterococcus</taxon>
    </lineage>
</organism>
<dbReference type="AlphaFoldDB" id="S0KNZ9"/>
<dbReference type="OrthoDB" id="9789954at2"/>
<feature type="domain" description="DUF2087" evidence="1">
    <location>
        <begin position="11"/>
        <end position="78"/>
    </location>
</feature>
<dbReference type="eggNOG" id="COG3860">
    <property type="taxonomic scope" value="Bacteria"/>
</dbReference>
<reference evidence="2 3" key="1">
    <citation type="submission" date="2013-03" db="EMBL/GenBank/DDBJ databases">
        <title>The Genome Sequence of Enterococcus sulfureus ATCC_49903 (PacBio/Illumina hybrid assembly).</title>
        <authorList>
            <consortium name="The Broad Institute Genomics Platform"/>
            <consortium name="The Broad Institute Genome Sequencing Center for Infectious Disease"/>
            <person name="Earl A."/>
            <person name="Russ C."/>
            <person name="Gilmore M."/>
            <person name="Surin D."/>
            <person name="Walker B."/>
            <person name="Young S."/>
            <person name="Zeng Q."/>
            <person name="Gargeya S."/>
            <person name="Fitzgerald M."/>
            <person name="Haas B."/>
            <person name="Abouelleil A."/>
            <person name="Allen A.W."/>
            <person name="Alvarado L."/>
            <person name="Arachchi H.M."/>
            <person name="Berlin A.M."/>
            <person name="Chapman S.B."/>
            <person name="Gainer-Dewar J."/>
            <person name="Goldberg J."/>
            <person name="Griggs A."/>
            <person name="Gujja S."/>
            <person name="Hansen M."/>
            <person name="Howarth C."/>
            <person name="Imamovic A."/>
            <person name="Ireland A."/>
            <person name="Larimer J."/>
            <person name="McCowan C."/>
            <person name="Murphy C."/>
            <person name="Pearson M."/>
            <person name="Poon T.W."/>
            <person name="Priest M."/>
            <person name="Roberts A."/>
            <person name="Saif S."/>
            <person name="Shea T."/>
            <person name="Sisk P."/>
            <person name="Sykes S."/>
            <person name="Wortman J."/>
            <person name="Nusbaum C."/>
            <person name="Birren B."/>
        </authorList>
    </citation>
    <scope>NUCLEOTIDE SEQUENCE [LARGE SCALE GENOMIC DNA]</scope>
    <source>
        <strain evidence="2 3">ATCC 49903</strain>
    </source>
</reference>
<evidence type="ECO:0000313" key="2">
    <source>
        <dbReference type="EMBL" id="EOT86173.1"/>
    </source>
</evidence>
<evidence type="ECO:0000313" key="3">
    <source>
        <dbReference type="Proteomes" id="UP000015961"/>
    </source>
</evidence>
<evidence type="ECO:0000259" key="1">
    <source>
        <dbReference type="Pfam" id="PF09860"/>
    </source>
</evidence>
<comment type="caution">
    <text evidence="2">The sequence shown here is derived from an EMBL/GenBank/DDBJ whole genome shotgun (WGS) entry which is preliminary data.</text>
</comment>
<dbReference type="PATRIC" id="fig|1140003.3.peg.1603"/>
<dbReference type="Proteomes" id="UP000015961">
    <property type="component" value="Unassembled WGS sequence"/>
</dbReference>
<dbReference type="EMBL" id="ASWO01000003">
    <property type="protein sequence ID" value="EOT86173.1"/>
    <property type="molecule type" value="Genomic_DNA"/>
</dbReference>
<proteinExistence type="predicted"/>